<evidence type="ECO:0000256" key="1">
    <source>
        <dbReference type="ARBA" id="ARBA00004240"/>
    </source>
</evidence>
<dbReference type="GO" id="GO:0005783">
    <property type="term" value="C:endoplasmic reticulum"/>
    <property type="evidence" value="ECO:0007669"/>
    <property type="project" value="UniProtKB-SubCell"/>
</dbReference>
<keyword evidence="10 14" id="KW-0067">ATP-binding</keyword>
<evidence type="ECO:0000256" key="11">
    <source>
        <dbReference type="ARBA" id="ARBA00022892"/>
    </source>
</evidence>
<name>A0A8J4X8L6_CLAMG</name>
<keyword evidence="9" id="KW-0256">Endoplasmic reticulum</keyword>
<dbReference type="PROSITE" id="PS50011">
    <property type="entry name" value="PROTEIN_KINASE_DOM"/>
    <property type="match status" value="1"/>
</dbReference>
<reference evidence="17" key="1">
    <citation type="submission" date="2020-07" db="EMBL/GenBank/DDBJ databases">
        <title>Clarias magur genome sequencing, assembly and annotation.</title>
        <authorList>
            <person name="Kushwaha B."/>
            <person name="Kumar R."/>
            <person name="Das P."/>
            <person name="Joshi C.G."/>
            <person name="Kumar D."/>
            <person name="Nagpure N.S."/>
            <person name="Pandey M."/>
            <person name="Agarwal S."/>
            <person name="Srivastava S."/>
            <person name="Singh M."/>
            <person name="Sahoo L."/>
            <person name="Jayasankar P."/>
            <person name="Meher P.K."/>
            <person name="Koringa P.G."/>
            <person name="Iquebal M.A."/>
            <person name="Das S.P."/>
            <person name="Bit A."/>
            <person name="Patnaik S."/>
            <person name="Patel N."/>
            <person name="Shah T.M."/>
            <person name="Hinsu A."/>
            <person name="Jena J.K."/>
        </authorList>
    </citation>
    <scope>NUCLEOTIDE SEQUENCE</scope>
    <source>
        <strain evidence="17">CIFAMagur01</strain>
        <tissue evidence="17">Testis</tissue>
    </source>
</reference>
<evidence type="ECO:0000256" key="6">
    <source>
        <dbReference type="ARBA" id="ARBA00022679"/>
    </source>
</evidence>
<feature type="binding site" evidence="14">
    <location>
        <position position="357"/>
    </location>
    <ligand>
        <name>ATP</name>
        <dbReference type="ChEBI" id="CHEBI:30616"/>
    </ligand>
</feature>
<dbReference type="PROSITE" id="PS00108">
    <property type="entry name" value="PROTEIN_KINASE_ST"/>
    <property type="match status" value="1"/>
</dbReference>
<dbReference type="InterPro" id="IPR017441">
    <property type="entry name" value="Protein_kinase_ATP_BS"/>
</dbReference>
<feature type="region of interest" description="Disordered" evidence="15">
    <location>
        <begin position="1"/>
        <end position="20"/>
    </location>
</feature>
<protein>
    <recommendedName>
        <fullName evidence="3">non-specific serine/threonine protein kinase</fullName>
        <ecNumber evidence="3">2.7.11.1</ecNumber>
    </recommendedName>
</protein>
<dbReference type="GO" id="GO:0005524">
    <property type="term" value="F:ATP binding"/>
    <property type="evidence" value="ECO:0007669"/>
    <property type="project" value="UniProtKB-UniRule"/>
</dbReference>
<evidence type="ECO:0000256" key="13">
    <source>
        <dbReference type="ARBA" id="ARBA00048679"/>
    </source>
</evidence>
<dbReference type="SUPFAM" id="SSF56112">
    <property type="entry name" value="Protein kinase-like (PK-like)"/>
    <property type="match status" value="1"/>
</dbReference>
<dbReference type="InterPro" id="IPR000719">
    <property type="entry name" value="Prot_kinase_dom"/>
</dbReference>
<accession>A0A8J4X8L6</accession>
<keyword evidence="5" id="KW-0723">Serine/threonine-protein kinase</keyword>
<keyword evidence="8 17" id="KW-0418">Kinase</keyword>
<dbReference type="SMART" id="SM00220">
    <property type="entry name" value="S_TKc"/>
    <property type="match status" value="1"/>
</dbReference>
<keyword evidence="7 14" id="KW-0547">Nucleotide-binding</keyword>
<feature type="domain" description="Protein kinase" evidence="16">
    <location>
        <begin position="328"/>
        <end position="584"/>
    </location>
</feature>
<dbReference type="FunFam" id="3.30.200.20:FF:000246">
    <property type="entry name" value="Pim proto-oncogene, serine/threonine kinase,-related 152"/>
    <property type="match status" value="1"/>
</dbReference>
<dbReference type="Gene3D" id="1.10.510.10">
    <property type="entry name" value="Transferase(Phosphotransferase) domain 1"/>
    <property type="match status" value="1"/>
</dbReference>
<dbReference type="GO" id="GO:0043066">
    <property type="term" value="P:negative regulation of apoptotic process"/>
    <property type="evidence" value="ECO:0007669"/>
    <property type="project" value="TreeGrafter"/>
</dbReference>
<dbReference type="PROSITE" id="PS00107">
    <property type="entry name" value="PROTEIN_KINASE_ATP"/>
    <property type="match status" value="1"/>
</dbReference>
<keyword evidence="11" id="KW-0931">ER-Golgi transport</keyword>
<gene>
    <name evidence="17" type="ORF">DAT39_012887</name>
</gene>
<dbReference type="EMBL" id="QNUK01000236">
    <property type="protein sequence ID" value="KAF5897408.1"/>
    <property type="molecule type" value="Genomic_DNA"/>
</dbReference>
<organism evidence="17 18">
    <name type="scientific">Clarias magur</name>
    <name type="common">Asian catfish</name>
    <name type="synonym">Macropteronotus magur</name>
    <dbReference type="NCBI Taxonomy" id="1594786"/>
    <lineage>
        <taxon>Eukaryota</taxon>
        <taxon>Metazoa</taxon>
        <taxon>Chordata</taxon>
        <taxon>Craniata</taxon>
        <taxon>Vertebrata</taxon>
        <taxon>Euteleostomi</taxon>
        <taxon>Actinopterygii</taxon>
        <taxon>Neopterygii</taxon>
        <taxon>Teleostei</taxon>
        <taxon>Ostariophysi</taxon>
        <taxon>Siluriformes</taxon>
        <taxon>Clariidae</taxon>
        <taxon>Clarias</taxon>
    </lineage>
</organism>
<dbReference type="OrthoDB" id="8918348at2759"/>
<keyword evidence="18" id="KW-1185">Reference proteome</keyword>
<evidence type="ECO:0000259" key="16">
    <source>
        <dbReference type="PROSITE" id="PS50011"/>
    </source>
</evidence>
<dbReference type="GO" id="GO:0004674">
    <property type="term" value="F:protein serine/threonine kinase activity"/>
    <property type="evidence" value="ECO:0007669"/>
    <property type="project" value="UniProtKB-KW"/>
</dbReference>
<comment type="catalytic activity">
    <reaction evidence="13">
        <text>L-seryl-[protein] + ATP = O-phospho-L-seryl-[protein] + ADP + H(+)</text>
        <dbReference type="Rhea" id="RHEA:17989"/>
        <dbReference type="Rhea" id="RHEA-COMP:9863"/>
        <dbReference type="Rhea" id="RHEA-COMP:11604"/>
        <dbReference type="ChEBI" id="CHEBI:15378"/>
        <dbReference type="ChEBI" id="CHEBI:29999"/>
        <dbReference type="ChEBI" id="CHEBI:30616"/>
        <dbReference type="ChEBI" id="CHEBI:83421"/>
        <dbReference type="ChEBI" id="CHEBI:456216"/>
        <dbReference type="EC" id="2.7.11.1"/>
    </reaction>
</comment>
<evidence type="ECO:0000256" key="2">
    <source>
        <dbReference type="ARBA" id="ARBA00005505"/>
    </source>
</evidence>
<evidence type="ECO:0000256" key="15">
    <source>
        <dbReference type="SAM" id="MobiDB-lite"/>
    </source>
</evidence>
<evidence type="ECO:0000256" key="8">
    <source>
        <dbReference type="ARBA" id="ARBA00022777"/>
    </source>
</evidence>
<dbReference type="PANTHER" id="PTHR22984">
    <property type="entry name" value="SERINE/THREONINE-PROTEIN KINASE PIM"/>
    <property type="match status" value="1"/>
</dbReference>
<comment type="similarity">
    <text evidence="2">Belongs to the protein kinase superfamily. CAMK Ser/Thr protein kinase family. PIM subfamily.</text>
</comment>
<evidence type="ECO:0000256" key="3">
    <source>
        <dbReference type="ARBA" id="ARBA00012513"/>
    </source>
</evidence>
<dbReference type="InterPro" id="IPR011009">
    <property type="entry name" value="Kinase-like_dom_sf"/>
</dbReference>
<sequence>TDVAHQPAQSEPSEEWPEFPGPLMHAQMDKDVLFRFIRWKAQRCLQQIHESDQVEEYFFWQIMELFCFRNRRLMMCEVACLLLQCYMLLRKKTSKHKGAKRGKEWCIPLAQLLCMSAPDDELREAVVKMGDDLASRGLTYAAHICYVVVKMDLGSNTQFELIGCDSSRMPFGLIVLSEAIMRTETYEYVLSLTSGLAQPSFQMLKLCQASRLAYFDLAEGNSCGVAQKYCETITRAAMAFPDKITDSFIERLILVSFNLLEEKAEEPKWLLDLQELHKIKLLNANANGEPDQQTVSTSHEVVSESQEPVQDFDQKWHTDPEALFNARYTVQEPLGTGGFGSVYAGVREKDGKQVAIKFVNKKKLSNTITIPGEMQVLPLEVALMKMVSKAPRCNNVVELLEWFDLGIKYIMILEWPSACMDVWEFATLHDHCLSEGQAKDIMLQVVWAARHCCERGVVHFDIKAENLLINTDSMEVKLIDFGAGELLKDTPYQTFSGTKGYEPPEWLINEEYKGIPATIWGLGILMYYLVCGYYPFESKEDFFTGHLELHPDMSRECFDLMMWCLDLNPEMRPGFNVLLRHEWFTE</sequence>
<dbReference type="EC" id="2.7.11.1" evidence="3"/>
<dbReference type="GO" id="GO:0016192">
    <property type="term" value="P:vesicle-mediated transport"/>
    <property type="evidence" value="ECO:0007669"/>
    <property type="project" value="UniProtKB-KW"/>
</dbReference>
<comment type="catalytic activity">
    <reaction evidence="12">
        <text>L-threonyl-[protein] + ATP = O-phospho-L-threonyl-[protein] + ADP + H(+)</text>
        <dbReference type="Rhea" id="RHEA:46608"/>
        <dbReference type="Rhea" id="RHEA-COMP:11060"/>
        <dbReference type="Rhea" id="RHEA-COMP:11605"/>
        <dbReference type="ChEBI" id="CHEBI:15378"/>
        <dbReference type="ChEBI" id="CHEBI:30013"/>
        <dbReference type="ChEBI" id="CHEBI:30616"/>
        <dbReference type="ChEBI" id="CHEBI:61977"/>
        <dbReference type="ChEBI" id="CHEBI:456216"/>
        <dbReference type="EC" id="2.7.11.1"/>
    </reaction>
</comment>
<dbReference type="AlphaFoldDB" id="A0A8J4X8L6"/>
<dbReference type="Proteomes" id="UP000727407">
    <property type="component" value="Unassembled WGS sequence"/>
</dbReference>
<dbReference type="Pfam" id="PF00069">
    <property type="entry name" value="Pkinase"/>
    <property type="match status" value="1"/>
</dbReference>
<evidence type="ECO:0000256" key="7">
    <source>
        <dbReference type="ARBA" id="ARBA00022741"/>
    </source>
</evidence>
<proteinExistence type="inferred from homology"/>
<evidence type="ECO:0000256" key="12">
    <source>
        <dbReference type="ARBA" id="ARBA00047899"/>
    </source>
</evidence>
<dbReference type="InterPro" id="IPR008271">
    <property type="entry name" value="Ser/Thr_kinase_AS"/>
</dbReference>
<dbReference type="GO" id="GO:0007346">
    <property type="term" value="P:regulation of mitotic cell cycle"/>
    <property type="evidence" value="ECO:0007669"/>
    <property type="project" value="TreeGrafter"/>
</dbReference>
<dbReference type="InterPro" id="IPR024298">
    <property type="entry name" value="Sec16_Sec23-bd"/>
</dbReference>
<dbReference type="Pfam" id="PF12931">
    <property type="entry name" value="TPR_Sec16"/>
    <property type="match status" value="1"/>
</dbReference>
<keyword evidence="4" id="KW-0813">Transport</keyword>
<evidence type="ECO:0000313" key="18">
    <source>
        <dbReference type="Proteomes" id="UP000727407"/>
    </source>
</evidence>
<keyword evidence="6" id="KW-0808">Transferase</keyword>
<comment type="subcellular location">
    <subcellularLocation>
        <location evidence="1">Endoplasmic reticulum</location>
    </subcellularLocation>
</comment>
<feature type="non-terminal residue" evidence="17">
    <location>
        <position position="586"/>
    </location>
</feature>
<dbReference type="Gene3D" id="3.30.200.20">
    <property type="entry name" value="Phosphorylase Kinase, domain 1"/>
    <property type="match status" value="1"/>
</dbReference>
<dbReference type="PANTHER" id="PTHR22984:SF11">
    <property type="entry name" value="AURORA KINASE-RELATED"/>
    <property type="match status" value="1"/>
</dbReference>
<evidence type="ECO:0000256" key="5">
    <source>
        <dbReference type="ARBA" id="ARBA00022527"/>
    </source>
</evidence>
<evidence type="ECO:0000256" key="14">
    <source>
        <dbReference type="PROSITE-ProRule" id="PRU10141"/>
    </source>
</evidence>
<feature type="non-terminal residue" evidence="17">
    <location>
        <position position="1"/>
    </location>
</feature>
<evidence type="ECO:0000256" key="9">
    <source>
        <dbReference type="ARBA" id="ARBA00022824"/>
    </source>
</evidence>
<dbReference type="InterPro" id="IPR051138">
    <property type="entry name" value="PIM_Ser/Thr_kinase"/>
</dbReference>
<evidence type="ECO:0000256" key="10">
    <source>
        <dbReference type="ARBA" id="ARBA00022840"/>
    </source>
</evidence>
<comment type="caution">
    <text evidence="17">The sequence shown here is derived from an EMBL/GenBank/DDBJ whole genome shotgun (WGS) entry which is preliminary data.</text>
</comment>
<evidence type="ECO:0000256" key="4">
    <source>
        <dbReference type="ARBA" id="ARBA00022448"/>
    </source>
</evidence>
<evidence type="ECO:0000313" key="17">
    <source>
        <dbReference type="EMBL" id="KAF5897408.1"/>
    </source>
</evidence>